<evidence type="ECO:0000256" key="7">
    <source>
        <dbReference type="ARBA" id="ARBA00022840"/>
    </source>
</evidence>
<dbReference type="Gene3D" id="3.40.50.450">
    <property type="match status" value="1"/>
</dbReference>
<evidence type="ECO:0000256" key="8">
    <source>
        <dbReference type="ARBA" id="ARBA00022842"/>
    </source>
</evidence>
<evidence type="ECO:0000256" key="4">
    <source>
        <dbReference type="ARBA" id="ARBA00022723"/>
    </source>
</evidence>
<dbReference type="GO" id="GO:0003872">
    <property type="term" value="F:6-phosphofructokinase activity"/>
    <property type="evidence" value="ECO:0007669"/>
    <property type="project" value="UniProtKB-EC"/>
</dbReference>
<evidence type="ECO:0000256" key="2">
    <source>
        <dbReference type="ARBA" id="ARBA00003138"/>
    </source>
</evidence>
<dbReference type="RefSeq" id="WP_418892162.1">
    <property type="nucleotide sequence ID" value="NZ_JBEUWX010000003.1"/>
</dbReference>
<comment type="cofactor">
    <cofactor evidence="1">
        <name>Mg(2+)</name>
        <dbReference type="ChEBI" id="CHEBI:18420"/>
    </cofactor>
</comment>
<keyword evidence="15" id="KW-1185">Reference proteome</keyword>
<evidence type="ECO:0000256" key="12">
    <source>
        <dbReference type="ARBA" id="ARBA00048072"/>
    </source>
</evidence>
<dbReference type="PRINTS" id="PR00476">
    <property type="entry name" value="PHFRCTKINASE"/>
</dbReference>
<dbReference type="PANTHER" id="PTHR45770">
    <property type="entry name" value="ATP-DEPENDENT 6-PHOSPHOFRUCTOKINASE 1"/>
    <property type="match status" value="1"/>
</dbReference>
<reference evidence="15" key="1">
    <citation type="submission" date="2024-06" db="EMBL/GenBank/DDBJ databases">
        <title>Radixoralia hellwigii gen. nov., sp nov., isolated from a root canal in the human oral cavity.</title>
        <authorList>
            <person name="Bartsch S."/>
            <person name="Wittmer A."/>
            <person name="Schulz A.-K."/>
            <person name="Neumann-Schaal M."/>
            <person name="Wolf J."/>
            <person name="Gronow S."/>
            <person name="Tennert C."/>
            <person name="Haecker G."/>
            <person name="Cieplik F."/>
            <person name="Al-Ahmad A."/>
        </authorList>
    </citation>
    <scope>NUCLEOTIDE SEQUENCE [LARGE SCALE GENOMIC DNA]</scope>
    <source>
        <strain evidence="15">Wk13</strain>
    </source>
</reference>
<keyword evidence="9" id="KW-0324">Glycolysis</keyword>
<evidence type="ECO:0000256" key="9">
    <source>
        <dbReference type="ARBA" id="ARBA00023152"/>
    </source>
</evidence>
<evidence type="ECO:0000256" key="1">
    <source>
        <dbReference type="ARBA" id="ARBA00001946"/>
    </source>
</evidence>
<evidence type="ECO:0000256" key="5">
    <source>
        <dbReference type="ARBA" id="ARBA00022741"/>
    </source>
</evidence>
<comment type="similarity">
    <text evidence="10">Belongs to the phosphofructokinase type A (PFKA) family.</text>
</comment>
<gene>
    <name evidence="14" type="ORF">ABCS64_12225</name>
</gene>
<dbReference type="InterPro" id="IPR035966">
    <property type="entry name" value="PKF_sf"/>
</dbReference>
<comment type="catalytic activity">
    <reaction evidence="12">
        <text>beta-D-fructose 6-phosphate + diphosphate = beta-D-fructose 1,6-bisphosphate + phosphate + H(+)</text>
        <dbReference type="Rhea" id="RHEA:13613"/>
        <dbReference type="ChEBI" id="CHEBI:15378"/>
        <dbReference type="ChEBI" id="CHEBI:32966"/>
        <dbReference type="ChEBI" id="CHEBI:33019"/>
        <dbReference type="ChEBI" id="CHEBI:43474"/>
        <dbReference type="ChEBI" id="CHEBI:57634"/>
        <dbReference type="EC" id="2.7.1.90"/>
    </reaction>
</comment>
<protein>
    <submittedName>
        <fullName evidence="14">ATP-dependent 6-phosphofructokinase</fullName>
        <ecNumber evidence="14">2.7.1.11</ecNumber>
    </submittedName>
</protein>
<feature type="domain" description="Phosphofructokinase" evidence="13">
    <location>
        <begin position="61"/>
        <end position="368"/>
    </location>
</feature>
<accession>A0ABV4UIY0</accession>
<dbReference type="InterPro" id="IPR012004">
    <property type="entry name" value="PyroP-dep_PFK_TP0108"/>
</dbReference>
<dbReference type="InterPro" id="IPR000023">
    <property type="entry name" value="Phosphofructokinase_dom"/>
</dbReference>
<evidence type="ECO:0000256" key="3">
    <source>
        <dbReference type="ARBA" id="ARBA00022679"/>
    </source>
</evidence>
<dbReference type="Proteomes" id="UP001574673">
    <property type="component" value="Unassembled WGS sequence"/>
</dbReference>
<dbReference type="EMBL" id="JBEUWX010000003">
    <property type="protein sequence ID" value="MFA9951080.1"/>
    <property type="molecule type" value="Genomic_DNA"/>
</dbReference>
<dbReference type="Pfam" id="PF00365">
    <property type="entry name" value="PFK"/>
    <property type="match status" value="1"/>
</dbReference>
<keyword evidence="6" id="KW-0418">Kinase</keyword>
<dbReference type="EC" id="2.7.1.11" evidence="14"/>
<dbReference type="InterPro" id="IPR050929">
    <property type="entry name" value="PFKA"/>
</dbReference>
<proteinExistence type="inferred from homology"/>
<keyword evidence="8" id="KW-0460">Magnesium</keyword>
<keyword evidence="5" id="KW-0547">Nucleotide-binding</keyword>
<dbReference type="InterPro" id="IPR022953">
    <property type="entry name" value="ATP_PFK"/>
</dbReference>
<evidence type="ECO:0000313" key="15">
    <source>
        <dbReference type="Proteomes" id="UP001574673"/>
    </source>
</evidence>
<keyword evidence="7" id="KW-0067">ATP-binding</keyword>
<evidence type="ECO:0000313" key="14">
    <source>
        <dbReference type="EMBL" id="MFA9951080.1"/>
    </source>
</evidence>
<name>A0ABV4UIY0_9RHOO</name>
<keyword evidence="4" id="KW-0479">Metal-binding</keyword>
<comment type="catalytic activity">
    <reaction evidence="11">
        <text>beta-D-fructose 6-phosphate + ATP = beta-D-fructose 1,6-bisphosphate + ADP + H(+)</text>
        <dbReference type="Rhea" id="RHEA:16109"/>
        <dbReference type="ChEBI" id="CHEBI:15378"/>
        <dbReference type="ChEBI" id="CHEBI:30616"/>
        <dbReference type="ChEBI" id="CHEBI:32966"/>
        <dbReference type="ChEBI" id="CHEBI:57634"/>
        <dbReference type="ChEBI" id="CHEBI:456216"/>
        <dbReference type="EC" id="2.7.1.11"/>
    </reaction>
</comment>
<comment type="function">
    <text evidence="2">Catalyzes the phosphorylation of D-fructose 6-phosphate, the first committing step of glycolysis. Uses inorganic phosphate (PPi) as phosphoryl donor instead of ATP like common ATP-dependent phosphofructokinases (ATP-PFKs), which renders the reaction reversible, and can thus function both in glycolysis and gluconeogenesis. Consistently, PPi-PFK can replace the enzymes of both the forward (ATP-PFK) and reverse (fructose-bisphosphatase (FBPase)) reactions.</text>
</comment>
<dbReference type="PIRSF" id="PIRSF000534">
    <property type="entry name" value="PPi_PFK_TP0108"/>
    <property type="match status" value="1"/>
</dbReference>
<dbReference type="SUPFAM" id="SSF53784">
    <property type="entry name" value="Phosphofructokinase"/>
    <property type="match status" value="1"/>
</dbReference>
<sequence length="423" mass="45684">MNDIPVLGTARFPSPLTYFVSDQARVLSSPIITPNAPPAEDIRLEIAGPREKLFFDARTTRAAIVTCGGLCPGLNNVIRSLVRQLYHGYGVREILGFVGGYQGLDPWRGAEPIPLTPEFVDDIHKDGGSALKTSRGPVDTSIAVDNLIRRKINILFVVGGDGTQRGGLALLNEARQRGYALSVVGVPKTIDNDVAFVSRTFGYVTAVQEATQALMGAHTEAHSVHNGISLVKIMGRHAGFIAAGATIASQEVNFTLVPEVPFVLDGENGFLEALRKRILKRAHAVILVAEGAGQHLITGGKDEYDASGNLKSKDIGLFLRERIDAYFKQKGIPFTLRYIDPSYLIRSVPACPEDGVLCDFFARNAVHAAMAGKTGLVIGHQHDVFTHVPTELLTSQKKQMDLNSPEWHAVLATTGQNFAAFPG</sequence>
<organism evidence="14 15">
    <name type="scientific">Dentiradicibacter hellwigii</name>
    <dbReference type="NCBI Taxonomy" id="3149053"/>
    <lineage>
        <taxon>Bacteria</taxon>
        <taxon>Pseudomonadati</taxon>
        <taxon>Pseudomonadota</taxon>
        <taxon>Betaproteobacteria</taxon>
        <taxon>Rhodocyclales</taxon>
        <taxon>Rhodocyclaceae</taxon>
        <taxon>Dentiradicibacter</taxon>
    </lineage>
</organism>
<evidence type="ECO:0000256" key="11">
    <source>
        <dbReference type="ARBA" id="ARBA00048070"/>
    </source>
</evidence>
<evidence type="ECO:0000256" key="10">
    <source>
        <dbReference type="ARBA" id="ARBA00038478"/>
    </source>
</evidence>
<dbReference type="NCBIfam" id="NF005301">
    <property type="entry name" value="PRK06830.1"/>
    <property type="match status" value="1"/>
</dbReference>
<keyword evidence="3 14" id="KW-0808">Transferase</keyword>
<evidence type="ECO:0000256" key="6">
    <source>
        <dbReference type="ARBA" id="ARBA00022777"/>
    </source>
</evidence>
<comment type="caution">
    <text evidence="14">The sequence shown here is derived from an EMBL/GenBank/DDBJ whole genome shotgun (WGS) entry which is preliminary data.</text>
</comment>
<evidence type="ECO:0000259" key="13">
    <source>
        <dbReference type="Pfam" id="PF00365"/>
    </source>
</evidence>